<dbReference type="PANTHER" id="PTHR11455:SF9">
    <property type="entry name" value="CRYPTOCHROME CIRCADIAN CLOCK 5 ISOFORM X1"/>
    <property type="match status" value="1"/>
</dbReference>
<dbReference type="PROSITE" id="PS00691">
    <property type="entry name" value="DNA_PHOTOLYASES_1_2"/>
    <property type="match status" value="1"/>
</dbReference>
<comment type="caution">
    <text evidence="8">The sequence shown here is derived from an EMBL/GenBank/DDBJ whole genome shotgun (WGS) entry which is preliminary data.</text>
</comment>
<dbReference type="InterPro" id="IPR036155">
    <property type="entry name" value="Crypto/Photolyase_N_sf"/>
</dbReference>
<accession>A0ABU0J495</accession>
<dbReference type="Gene3D" id="1.25.40.80">
    <property type="match status" value="1"/>
</dbReference>
<dbReference type="PROSITE" id="PS00394">
    <property type="entry name" value="DNA_PHOTOLYASES_1_1"/>
    <property type="match status" value="1"/>
</dbReference>
<comment type="similarity">
    <text evidence="6">Belongs to the DNA photolyase family.</text>
</comment>
<evidence type="ECO:0000313" key="9">
    <source>
        <dbReference type="Proteomes" id="UP001242480"/>
    </source>
</evidence>
<organism evidence="8 9">
    <name type="scientific">Labrys wisconsinensis</name>
    <dbReference type="NCBI Taxonomy" id="425677"/>
    <lineage>
        <taxon>Bacteria</taxon>
        <taxon>Pseudomonadati</taxon>
        <taxon>Pseudomonadota</taxon>
        <taxon>Alphaproteobacteria</taxon>
        <taxon>Hyphomicrobiales</taxon>
        <taxon>Xanthobacteraceae</taxon>
        <taxon>Labrys</taxon>
    </lineage>
</organism>
<dbReference type="InterPro" id="IPR018394">
    <property type="entry name" value="DNA_photolyase_1_CS_C"/>
</dbReference>
<keyword evidence="9" id="KW-1185">Reference proteome</keyword>
<proteinExistence type="inferred from homology"/>
<dbReference type="SUPFAM" id="SSF52425">
    <property type="entry name" value="Cryptochrome/photolyase, N-terminal domain"/>
    <property type="match status" value="1"/>
</dbReference>
<dbReference type="Pfam" id="PF00875">
    <property type="entry name" value="DNA_photolyase"/>
    <property type="match status" value="1"/>
</dbReference>
<protein>
    <submittedName>
        <fullName evidence="8">Deoxyribodipyrimidine photo-lyase</fullName>
        <ecNumber evidence="8">4.1.99.3</ecNumber>
    </submittedName>
</protein>
<evidence type="ECO:0000259" key="7">
    <source>
        <dbReference type="PROSITE" id="PS51645"/>
    </source>
</evidence>
<dbReference type="PROSITE" id="PS51645">
    <property type="entry name" value="PHR_CRY_ALPHA_BETA"/>
    <property type="match status" value="1"/>
</dbReference>
<evidence type="ECO:0000256" key="2">
    <source>
        <dbReference type="ARBA" id="ARBA00001974"/>
    </source>
</evidence>
<evidence type="ECO:0000256" key="5">
    <source>
        <dbReference type="ARBA" id="ARBA00022991"/>
    </source>
</evidence>
<dbReference type="RefSeq" id="WP_307271278.1">
    <property type="nucleotide sequence ID" value="NZ_JAUSVX010000003.1"/>
</dbReference>
<dbReference type="Pfam" id="PF03441">
    <property type="entry name" value="FAD_binding_7"/>
    <property type="match status" value="1"/>
</dbReference>
<dbReference type="EMBL" id="JAUSVX010000003">
    <property type="protein sequence ID" value="MDQ0469085.1"/>
    <property type="molecule type" value="Genomic_DNA"/>
</dbReference>
<dbReference type="InterPro" id="IPR006050">
    <property type="entry name" value="DNA_photolyase_N"/>
</dbReference>
<dbReference type="Gene3D" id="1.10.579.10">
    <property type="entry name" value="DNA Cyclobutane Dipyrimidine Photolyase, subunit A, domain 3"/>
    <property type="match status" value="1"/>
</dbReference>
<evidence type="ECO:0000256" key="1">
    <source>
        <dbReference type="ARBA" id="ARBA00001932"/>
    </source>
</evidence>
<dbReference type="PANTHER" id="PTHR11455">
    <property type="entry name" value="CRYPTOCHROME"/>
    <property type="match status" value="1"/>
</dbReference>
<feature type="domain" description="Photolyase/cryptochrome alpha/beta" evidence="7">
    <location>
        <begin position="2"/>
        <end position="131"/>
    </location>
</feature>
<keyword evidence="8" id="KW-0456">Lyase</keyword>
<keyword evidence="5 6" id="KW-0157">Chromophore</keyword>
<reference evidence="8 9" key="1">
    <citation type="submission" date="2023-07" db="EMBL/GenBank/DDBJ databases">
        <title>Genomic Encyclopedia of Type Strains, Phase IV (KMG-IV): sequencing the most valuable type-strain genomes for metagenomic binning, comparative biology and taxonomic classification.</title>
        <authorList>
            <person name="Goeker M."/>
        </authorList>
    </citation>
    <scope>NUCLEOTIDE SEQUENCE [LARGE SCALE GENOMIC DNA]</scope>
    <source>
        <strain evidence="8 9">DSM 19619</strain>
    </source>
</reference>
<dbReference type="InterPro" id="IPR005101">
    <property type="entry name" value="Cryptochr/Photolyase_FAD-bd"/>
</dbReference>
<evidence type="ECO:0000256" key="3">
    <source>
        <dbReference type="ARBA" id="ARBA00022630"/>
    </source>
</evidence>
<evidence type="ECO:0000256" key="4">
    <source>
        <dbReference type="ARBA" id="ARBA00022827"/>
    </source>
</evidence>
<dbReference type="GO" id="GO:0003904">
    <property type="term" value="F:deoxyribodipyrimidine photo-lyase activity"/>
    <property type="evidence" value="ECO:0007669"/>
    <property type="project" value="UniProtKB-EC"/>
</dbReference>
<name>A0ABU0J495_9HYPH</name>
<dbReference type="InterPro" id="IPR002081">
    <property type="entry name" value="Cryptochrome/DNA_photolyase_1"/>
</dbReference>
<evidence type="ECO:0000256" key="6">
    <source>
        <dbReference type="RuleBase" id="RU004182"/>
    </source>
</evidence>
<keyword evidence="3 6" id="KW-0285">Flavoprotein</keyword>
<dbReference type="PRINTS" id="PR00147">
    <property type="entry name" value="DNAPHOTLYASE"/>
</dbReference>
<sequence length="479" mass="52645">MAGSIVWFRDDLRLADNPALTAAVRTGAPLVCLFVLDDASPGHRRPGAAARWWLHQSLDALADGLEQRGSSLVLRRGPAALVVPQLAREIGAGAVFWNRRYGAAERATDTAIKADLQRSGVEAVSFNGNLLHEPWDIATRDGGAFKVFTPFWRAVLARGEPRRPASAADALARLPAVASDRLYDWALKPVRPDWSGTIAGSWTPGEAGALGALSQFLDDGGPDYADHRDQPDKRATSRLSPHLRFGEISPAQVWHAIRHAEAVGTISGRAAEKFLSELGWREFCYHLLYAAEDLRAVNVQRRFDAFPWRHDEVGLRAWTSGKTGYPLVDAGMRELLRTGWMHNRVRMVAASFLVKHLLIDWRTGEDWFWDTLVDADPASNPASWQWVAGSGADAAPYFRIFNPIAQGERFDPEGAYVRRFVPELARLPDAWIHRPWQAPADVLAEAGVVLGSSYPAPVVDHAAARLRALAALASLDAMA</sequence>
<comment type="cofactor">
    <cofactor evidence="1">
        <name>(6R)-5,10-methylene-5,6,7,8-tetrahydrofolate</name>
        <dbReference type="ChEBI" id="CHEBI:15636"/>
    </cofactor>
</comment>
<dbReference type="Proteomes" id="UP001242480">
    <property type="component" value="Unassembled WGS sequence"/>
</dbReference>
<dbReference type="InterPro" id="IPR014729">
    <property type="entry name" value="Rossmann-like_a/b/a_fold"/>
</dbReference>
<gene>
    <name evidence="8" type="ORF">QO011_002096</name>
</gene>
<comment type="cofactor">
    <cofactor evidence="2">
        <name>FAD</name>
        <dbReference type="ChEBI" id="CHEBI:57692"/>
    </cofactor>
</comment>
<dbReference type="Gene3D" id="3.40.50.620">
    <property type="entry name" value="HUPs"/>
    <property type="match status" value="1"/>
</dbReference>
<evidence type="ECO:0000313" key="8">
    <source>
        <dbReference type="EMBL" id="MDQ0469085.1"/>
    </source>
</evidence>
<dbReference type="SUPFAM" id="SSF48173">
    <property type="entry name" value="Cryptochrome/photolyase FAD-binding domain"/>
    <property type="match status" value="1"/>
</dbReference>
<dbReference type="InterPro" id="IPR036134">
    <property type="entry name" value="Crypto/Photolyase_FAD-like_sf"/>
</dbReference>
<keyword evidence="4 6" id="KW-0274">FAD</keyword>
<dbReference type="EC" id="4.1.99.3" evidence="8"/>